<reference evidence="2" key="2">
    <citation type="submission" date="2023-04" db="EMBL/GenBank/DDBJ databases">
        <authorList>
            <person name="Bruccoleri R.E."/>
            <person name="Oakeley E.J."/>
            <person name="Faust A.-M."/>
            <person name="Dessus-Babus S."/>
            <person name="Altorfer M."/>
            <person name="Burckhardt D."/>
            <person name="Oertli M."/>
            <person name="Naumann U."/>
            <person name="Petersen F."/>
            <person name="Wong J."/>
        </authorList>
    </citation>
    <scope>NUCLEOTIDE SEQUENCE</scope>
    <source>
        <strain evidence="2">GSM-AAB239-AS_SAM_17_03QT</strain>
        <tissue evidence="2">Leaf</tissue>
    </source>
</reference>
<dbReference type="AlphaFoldDB" id="A0AAX6EH56"/>
<protein>
    <submittedName>
        <fullName evidence="2">Protein PLASTID MOVEMENT IMPAIRED 2 isoform X1</fullName>
    </submittedName>
</protein>
<sequence length="155" mass="17927">MKDVAEWTMKNRAAALSTKSCTITFSKAEYEYLRNSAAYAEVVADKKEEASRAWIEALKAEGKEILTRRAVIEKKIKKLRVTEKEEPLIYQNTTENEMRNADEDEWLNLEQQARTPRKSIKENRASITTTRKSNIRRSSVSHAVSHHAQSPSFYY</sequence>
<evidence type="ECO:0000313" key="3">
    <source>
        <dbReference type="Proteomes" id="UP001140949"/>
    </source>
</evidence>
<dbReference type="EMBL" id="JANAVB010036615">
    <property type="protein sequence ID" value="KAJ6803333.1"/>
    <property type="molecule type" value="Genomic_DNA"/>
</dbReference>
<feature type="compositionally biased region" description="Low complexity" evidence="1">
    <location>
        <begin position="138"/>
        <end position="155"/>
    </location>
</feature>
<evidence type="ECO:0000313" key="2">
    <source>
        <dbReference type="EMBL" id="KAJ6803333.1"/>
    </source>
</evidence>
<name>A0AAX6EH56_IRIPA</name>
<gene>
    <name evidence="2" type="ORF">M6B38_107965</name>
</gene>
<feature type="region of interest" description="Disordered" evidence="1">
    <location>
        <begin position="111"/>
        <end position="155"/>
    </location>
</feature>
<accession>A0AAX6EH56</accession>
<comment type="caution">
    <text evidence="2">The sequence shown here is derived from an EMBL/GenBank/DDBJ whole genome shotgun (WGS) entry which is preliminary data.</text>
</comment>
<proteinExistence type="predicted"/>
<keyword evidence="3" id="KW-1185">Reference proteome</keyword>
<organism evidence="2 3">
    <name type="scientific">Iris pallida</name>
    <name type="common">Sweet iris</name>
    <dbReference type="NCBI Taxonomy" id="29817"/>
    <lineage>
        <taxon>Eukaryota</taxon>
        <taxon>Viridiplantae</taxon>
        <taxon>Streptophyta</taxon>
        <taxon>Embryophyta</taxon>
        <taxon>Tracheophyta</taxon>
        <taxon>Spermatophyta</taxon>
        <taxon>Magnoliopsida</taxon>
        <taxon>Liliopsida</taxon>
        <taxon>Asparagales</taxon>
        <taxon>Iridaceae</taxon>
        <taxon>Iridoideae</taxon>
        <taxon>Irideae</taxon>
        <taxon>Iris</taxon>
    </lineage>
</organism>
<evidence type="ECO:0000256" key="1">
    <source>
        <dbReference type="SAM" id="MobiDB-lite"/>
    </source>
</evidence>
<reference evidence="2" key="1">
    <citation type="journal article" date="2023" name="GigaByte">
        <title>Genome assembly of the bearded iris, Iris pallida Lam.</title>
        <authorList>
            <person name="Bruccoleri R.E."/>
            <person name="Oakeley E.J."/>
            <person name="Faust A.M.E."/>
            <person name="Altorfer M."/>
            <person name="Dessus-Babus S."/>
            <person name="Burckhardt D."/>
            <person name="Oertli M."/>
            <person name="Naumann U."/>
            <person name="Petersen F."/>
            <person name="Wong J."/>
        </authorList>
    </citation>
    <scope>NUCLEOTIDE SEQUENCE</scope>
    <source>
        <strain evidence="2">GSM-AAB239-AS_SAM_17_03QT</strain>
    </source>
</reference>
<dbReference type="Proteomes" id="UP001140949">
    <property type="component" value="Unassembled WGS sequence"/>
</dbReference>